<name>A0ABU9BI39_9BURK</name>
<accession>A0ABU9BI39</accession>
<gene>
    <name evidence="2" type="ORF">AACH06_01110</name>
</gene>
<comment type="caution">
    <text evidence="2">The sequence shown here is derived from an EMBL/GenBank/DDBJ whole genome shotgun (WGS) entry which is preliminary data.</text>
</comment>
<evidence type="ECO:0000256" key="1">
    <source>
        <dbReference type="SAM" id="MobiDB-lite"/>
    </source>
</evidence>
<evidence type="ECO:0000313" key="2">
    <source>
        <dbReference type="EMBL" id="MEK8029404.1"/>
    </source>
</evidence>
<dbReference type="InterPro" id="IPR036737">
    <property type="entry name" value="OmpA-like_sf"/>
</dbReference>
<dbReference type="Pfam" id="PF05359">
    <property type="entry name" value="DUF748"/>
    <property type="match status" value="1"/>
</dbReference>
<evidence type="ECO:0000313" key="3">
    <source>
        <dbReference type="Proteomes" id="UP001371218"/>
    </source>
</evidence>
<dbReference type="PANTHER" id="PTHR30441:SF8">
    <property type="entry name" value="DUF748 DOMAIN-CONTAINING PROTEIN"/>
    <property type="match status" value="1"/>
</dbReference>
<reference evidence="2 3" key="1">
    <citation type="submission" date="2024-04" db="EMBL/GenBank/DDBJ databases">
        <title>Novel species of the genus Ideonella isolated from streams.</title>
        <authorList>
            <person name="Lu H."/>
        </authorList>
    </citation>
    <scope>NUCLEOTIDE SEQUENCE [LARGE SCALE GENOMIC DNA]</scope>
    <source>
        <strain evidence="2 3">DXS29W</strain>
    </source>
</reference>
<feature type="compositionally biased region" description="Polar residues" evidence="1">
    <location>
        <begin position="384"/>
        <end position="394"/>
    </location>
</feature>
<organism evidence="2 3">
    <name type="scientific">Ideonella lacteola</name>
    <dbReference type="NCBI Taxonomy" id="2984193"/>
    <lineage>
        <taxon>Bacteria</taxon>
        <taxon>Pseudomonadati</taxon>
        <taxon>Pseudomonadota</taxon>
        <taxon>Betaproteobacteria</taxon>
        <taxon>Burkholderiales</taxon>
        <taxon>Sphaerotilaceae</taxon>
        <taxon>Ideonella</taxon>
    </lineage>
</organism>
<dbReference type="PANTHER" id="PTHR30441">
    <property type="entry name" value="DUF748 DOMAIN-CONTAINING PROTEIN"/>
    <property type="match status" value="1"/>
</dbReference>
<dbReference type="InterPro" id="IPR008023">
    <property type="entry name" value="DUF748"/>
</dbReference>
<protein>
    <submittedName>
        <fullName evidence="2">DUF748 domain-containing protein</fullName>
    </submittedName>
</protein>
<sequence length="1165" mass="124441">MHINPLTLSVSADGITIAGAAPATGATTSAALLTLAHAHVNAELRSLWKRAPVIQAVELESPVIQFARLSDGHYDLDDLLARFRRPAGSEEAAPQRFALYNLSIRGGRVRFDDRPKSKVHDITEIQLGLPFISNLDDAIDATVEPHLSFRTEDTSFDTGAQATLFTRDRAGVFTVKTGEIDLADWLAYLPAQLPARPVAGWVSADLALHFKWPASGDPDISLRGAINAKSLRVQAPGGEGLAELGAAAIQLTDVQPLKRRLALGAVELDELAVHVVRDESSRLNWIASSVAPDRALRPQPQPAIPAPTTSPPWQVQLGRFRLKDSRVEWRDQAVSPAVNWGFEAIQVDASDVQWPAAKGAAAGRIKGRTHWTNDDVSSKPPKAATTSPEAQWEGQWTSDGGRLTLQLNDVPIDWAGPYLQPLLQPQLRGRAGLAVTAQWEGQIGEKLPRLEAGELTVSDFTATVPDQRAPAVAWKQWRVSDGAVDLAQRTVRIGRWQWDGLQGRVHRTADGQLDVAGWWKAPAATQPPVAEAAPAAPWQVSLADASIDEGSFSWRDDGVSPVDGAAIELQRVKLGVKGLQWPAAPGATSSWQFSARWSRPASRSAPARIEYAGEVGLSPVAWRGKAQLVNLPLPSVLSQARVALPVTLRRGDFSWTGEVAGALAEPGLRLAMKGDAKVSDVQAVPRQMAAASGDDLLRWQMLDVPGVQVTLEPGQRPRIELGAAQVNDFYAQLMVSEEGRFNLADLNAPSPAPAQPVEVAAAVPESPAWPVDLIVGGVRLKNGRVDFADRFVKPSYSASMTDLNGQVGAFRSNSHETASLELLGRVAGTAQLDVRGALNPLARPLVLNVQARATDLELAPLSPYAAKYAGYAIERGKLSMDVAYRVGADGRLDATNRLVLNQLTFGDRVDSPSATKLPVLLAVSLLKDRDGVIDLNLPVGGSFNDPEFSVGGVIAQLIGSLLTKAITAPFSLLSGSDEVDLSVVEFVPGRARLSDAGTAALDKVARALSARDDLRLTITPAADPSGEREAIQAAWLDDLVAAASSATGAGTGADAATEAAPTREQIVSRLYADARLPNKPRNVLGLPKDIPLAEMETLLRASHAVSEDNARELALQRGLAVREALMAKGLPGERLFLAAPRWQSADGAGTDERWGARAQLSLETP</sequence>
<dbReference type="Proteomes" id="UP001371218">
    <property type="component" value="Unassembled WGS sequence"/>
</dbReference>
<dbReference type="InterPro" id="IPR052894">
    <property type="entry name" value="AsmA-related"/>
</dbReference>
<dbReference type="RefSeq" id="WP_341423741.1">
    <property type="nucleotide sequence ID" value="NZ_JBBUTG010000001.1"/>
</dbReference>
<dbReference type="EMBL" id="JBBUTG010000001">
    <property type="protein sequence ID" value="MEK8029404.1"/>
    <property type="molecule type" value="Genomic_DNA"/>
</dbReference>
<feature type="region of interest" description="Disordered" evidence="1">
    <location>
        <begin position="368"/>
        <end position="394"/>
    </location>
</feature>
<proteinExistence type="predicted"/>
<keyword evidence="3" id="KW-1185">Reference proteome</keyword>
<dbReference type="Gene3D" id="3.30.1330.60">
    <property type="entry name" value="OmpA-like domain"/>
    <property type="match status" value="1"/>
</dbReference>